<reference evidence="1 2" key="1">
    <citation type="submission" date="2023-07" db="EMBL/GenBank/DDBJ databases">
        <title>Genomic Encyclopedia of Type Strains, Phase IV (KMG-IV): sequencing the most valuable type-strain genomes for metagenomic binning, comparative biology and taxonomic classification.</title>
        <authorList>
            <person name="Goeker M."/>
        </authorList>
    </citation>
    <scope>NUCLEOTIDE SEQUENCE [LARGE SCALE GENOMIC DNA]</scope>
    <source>
        <strain evidence="1 2">DSM 19562</strain>
    </source>
</reference>
<protein>
    <submittedName>
        <fullName evidence="1">Uncharacterized protein</fullName>
    </submittedName>
</protein>
<keyword evidence="2" id="KW-1185">Reference proteome</keyword>
<evidence type="ECO:0000313" key="1">
    <source>
        <dbReference type="EMBL" id="MDQ0442978.1"/>
    </source>
</evidence>
<organism evidence="1 2">
    <name type="scientific">Methylobacterium persicinum</name>
    <dbReference type="NCBI Taxonomy" id="374426"/>
    <lineage>
        <taxon>Bacteria</taxon>
        <taxon>Pseudomonadati</taxon>
        <taxon>Pseudomonadota</taxon>
        <taxon>Alphaproteobacteria</taxon>
        <taxon>Hyphomicrobiales</taxon>
        <taxon>Methylobacteriaceae</taxon>
        <taxon>Methylobacterium</taxon>
    </lineage>
</organism>
<dbReference type="RefSeq" id="WP_238252619.1">
    <property type="nucleotide sequence ID" value="NZ_BPQX01000056.1"/>
</dbReference>
<dbReference type="EMBL" id="JAUSVV010000004">
    <property type="protein sequence ID" value="MDQ0442978.1"/>
    <property type="molecule type" value="Genomic_DNA"/>
</dbReference>
<accession>A0ABU0HMC7</accession>
<name>A0ABU0HMC7_9HYPH</name>
<proteinExistence type="predicted"/>
<gene>
    <name evidence="1" type="ORF">QO016_002475</name>
</gene>
<dbReference type="Proteomes" id="UP001236369">
    <property type="component" value="Unassembled WGS sequence"/>
</dbReference>
<sequence>MTWQPAVREPDSLATLVHDSVRAHLFPGELDPRGFRPVPGESWRQAVLPDGTVVRADLAASPATQRRHGPRACAGIRVTGVLTVDRTGYRVAADVCIDLATRAVLSCDARIEAVSP</sequence>
<comment type="caution">
    <text evidence="1">The sequence shown here is derived from an EMBL/GenBank/DDBJ whole genome shotgun (WGS) entry which is preliminary data.</text>
</comment>
<evidence type="ECO:0000313" key="2">
    <source>
        <dbReference type="Proteomes" id="UP001236369"/>
    </source>
</evidence>